<keyword evidence="2" id="KW-1185">Reference proteome</keyword>
<evidence type="ECO:0000313" key="2">
    <source>
        <dbReference type="Proteomes" id="UP000824782"/>
    </source>
</evidence>
<proteinExistence type="predicted"/>
<protein>
    <submittedName>
        <fullName evidence="1">Uncharacterized protein</fullName>
    </submittedName>
</protein>
<gene>
    <name evidence="1" type="ORF">GDO81_019595</name>
</gene>
<comment type="caution">
    <text evidence="1">The sequence shown here is derived from an EMBL/GenBank/DDBJ whole genome shotgun (WGS) entry which is preliminary data.</text>
</comment>
<accession>A0AAV6YTN9</accession>
<evidence type="ECO:0000313" key="1">
    <source>
        <dbReference type="EMBL" id="KAG8540271.1"/>
    </source>
</evidence>
<sequence length="87" mass="9619">MGREETSHLEKIRPLHPHLCAASIAPPESPDFIPDFFDSLEREAAHVQALGKVLIYGDLDARTGREKDFLTMDGNIYIVGAGVGDWL</sequence>
<reference evidence="1" key="1">
    <citation type="thesis" date="2020" institute="ProQuest LLC" country="789 East Eisenhower Parkway, Ann Arbor, MI, USA">
        <title>Comparative Genomics and Chromosome Evolution.</title>
        <authorList>
            <person name="Mudd A.B."/>
        </authorList>
    </citation>
    <scope>NUCLEOTIDE SEQUENCE</scope>
    <source>
        <strain evidence="1">237g6f4</strain>
        <tissue evidence="1">Blood</tissue>
    </source>
</reference>
<name>A0AAV6YTN9_ENGPU</name>
<dbReference type="Proteomes" id="UP000824782">
    <property type="component" value="Unassembled WGS sequence"/>
</dbReference>
<dbReference type="AlphaFoldDB" id="A0AAV6YTN9"/>
<organism evidence="1 2">
    <name type="scientific">Engystomops pustulosus</name>
    <name type="common">Tungara frog</name>
    <name type="synonym">Physalaemus pustulosus</name>
    <dbReference type="NCBI Taxonomy" id="76066"/>
    <lineage>
        <taxon>Eukaryota</taxon>
        <taxon>Metazoa</taxon>
        <taxon>Chordata</taxon>
        <taxon>Craniata</taxon>
        <taxon>Vertebrata</taxon>
        <taxon>Euteleostomi</taxon>
        <taxon>Amphibia</taxon>
        <taxon>Batrachia</taxon>
        <taxon>Anura</taxon>
        <taxon>Neobatrachia</taxon>
        <taxon>Hyloidea</taxon>
        <taxon>Leptodactylidae</taxon>
        <taxon>Leiuperinae</taxon>
        <taxon>Engystomops</taxon>
    </lineage>
</organism>
<dbReference type="EMBL" id="WNYA01010978">
    <property type="protein sequence ID" value="KAG8540271.1"/>
    <property type="molecule type" value="Genomic_DNA"/>
</dbReference>